<dbReference type="PANTHER" id="PTHR35864:SF1">
    <property type="entry name" value="ZINC METALLOPROTEASE YWHC-RELATED"/>
    <property type="match status" value="1"/>
</dbReference>
<evidence type="ECO:0000256" key="10">
    <source>
        <dbReference type="ARBA" id="ARBA00022989"/>
    </source>
</evidence>
<sequence>MHLQIAEAISNVLLLWIITAPHEFAHAWVATRLGDDTPRLQGRVTLNPLAHVDWIGTALLPFITSMMGAGFLGWGRPVYTDNNKLKGGMNGLALVAMAGPFSNVILAVIMAAVAVAAQTSVPALSEFASRGVMLSLYLALFNMLPIPPLDGSKLLLAARIPMRVYVELARMGLILLVAVISFTDIGRWMSDWSFRGAHAILMLMAGRS</sequence>
<dbReference type="GO" id="GO:0046872">
    <property type="term" value="F:metal ion binding"/>
    <property type="evidence" value="ECO:0007669"/>
    <property type="project" value="UniProtKB-KW"/>
</dbReference>
<dbReference type="InParanoid" id="Q01UF7"/>
<evidence type="ECO:0000256" key="13">
    <source>
        <dbReference type="SAM" id="Phobius"/>
    </source>
</evidence>
<dbReference type="GO" id="GO:0008237">
    <property type="term" value="F:metallopeptidase activity"/>
    <property type="evidence" value="ECO:0007669"/>
    <property type="project" value="UniProtKB-KW"/>
</dbReference>
<feature type="transmembrane region" description="Helical" evidence="13">
    <location>
        <begin position="92"/>
        <end position="115"/>
    </location>
</feature>
<evidence type="ECO:0000256" key="5">
    <source>
        <dbReference type="ARBA" id="ARBA00022670"/>
    </source>
</evidence>
<comment type="subcellular location">
    <subcellularLocation>
        <location evidence="2">Cell membrane</location>
        <topology evidence="2">Multi-pass membrane protein</topology>
    </subcellularLocation>
</comment>
<evidence type="ECO:0000256" key="12">
    <source>
        <dbReference type="ARBA" id="ARBA00023136"/>
    </source>
</evidence>
<reference evidence="14" key="1">
    <citation type="submission" date="2006-10" db="EMBL/GenBank/DDBJ databases">
        <title>Complete sequence of Solibacter usitatus Ellin6076.</title>
        <authorList>
            <consortium name="US DOE Joint Genome Institute"/>
            <person name="Copeland A."/>
            <person name="Lucas S."/>
            <person name="Lapidus A."/>
            <person name="Barry K."/>
            <person name="Detter J.C."/>
            <person name="Glavina del Rio T."/>
            <person name="Hammon N."/>
            <person name="Israni S."/>
            <person name="Dalin E."/>
            <person name="Tice H."/>
            <person name="Pitluck S."/>
            <person name="Thompson L.S."/>
            <person name="Brettin T."/>
            <person name="Bruce D."/>
            <person name="Han C."/>
            <person name="Tapia R."/>
            <person name="Gilna P."/>
            <person name="Schmutz J."/>
            <person name="Larimer F."/>
            <person name="Land M."/>
            <person name="Hauser L."/>
            <person name="Kyrpides N."/>
            <person name="Mikhailova N."/>
            <person name="Janssen P.H."/>
            <person name="Kuske C.R."/>
            <person name="Richardson P."/>
        </authorList>
    </citation>
    <scope>NUCLEOTIDE SEQUENCE</scope>
    <source>
        <strain evidence="14">Ellin6076</strain>
    </source>
</reference>
<accession>Q01UF7</accession>
<dbReference type="HOGENOM" id="CLU_086979_0_0_0"/>
<evidence type="ECO:0000256" key="9">
    <source>
        <dbReference type="ARBA" id="ARBA00022833"/>
    </source>
</evidence>
<dbReference type="EMBL" id="CP000473">
    <property type="protein sequence ID" value="ABJ86713.1"/>
    <property type="molecule type" value="Genomic_DNA"/>
</dbReference>
<keyword evidence="11" id="KW-0482">Metalloprotease</keyword>
<protein>
    <submittedName>
        <fullName evidence="14">Peptidase M50</fullName>
    </submittedName>
</protein>
<gene>
    <name evidence="14" type="ordered locus">Acid_5766</name>
</gene>
<dbReference type="eggNOG" id="COG1994">
    <property type="taxonomic scope" value="Bacteria"/>
</dbReference>
<keyword evidence="4" id="KW-1003">Cell membrane</keyword>
<feature type="transmembrane region" description="Helical" evidence="13">
    <location>
        <begin position="164"/>
        <end position="183"/>
    </location>
</feature>
<dbReference type="InterPro" id="IPR052348">
    <property type="entry name" value="Metallopeptidase_M50B"/>
</dbReference>
<evidence type="ECO:0000313" key="14">
    <source>
        <dbReference type="EMBL" id="ABJ86713.1"/>
    </source>
</evidence>
<keyword evidence="5" id="KW-0645">Protease</keyword>
<evidence type="ECO:0000256" key="7">
    <source>
        <dbReference type="ARBA" id="ARBA00022723"/>
    </source>
</evidence>
<evidence type="ECO:0000256" key="8">
    <source>
        <dbReference type="ARBA" id="ARBA00022801"/>
    </source>
</evidence>
<evidence type="ECO:0000256" key="6">
    <source>
        <dbReference type="ARBA" id="ARBA00022692"/>
    </source>
</evidence>
<comment type="similarity">
    <text evidence="3">Belongs to the peptidase M50B family.</text>
</comment>
<dbReference type="GO" id="GO:0005886">
    <property type="term" value="C:plasma membrane"/>
    <property type="evidence" value="ECO:0007669"/>
    <property type="project" value="UniProtKB-SubCell"/>
</dbReference>
<dbReference type="OrthoDB" id="9800627at2"/>
<dbReference type="CDD" id="cd06158">
    <property type="entry name" value="S2P-M50_like_1"/>
    <property type="match status" value="1"/>
</dbReference>
<keyword evidence="12 13" id="KW-0472">Membrane</keyword>
<organism evidence="14">
    <name type="scientific">Solibacter usitatus (strain Ellin6076)</name>
    <dbReference type="NCBI Taxonomy" id="234267"/>
    <lineage>
        <taxon>Bacteria</taxon>
        <taxon>Pseudomonadati</taxon>
        <taxon>Acidobacteriota</taxon>
        <taxon>Terriglobia</taxon>
        <taxon>Bryobacterales</taxon>
        <taxon>Solibacteraceae</taxon>
        <taxon>Candidatus Solibacter</taxon>
    </lineage>
</organism>
<evidence type="ECO:0000256" key="2">
    <source>
        <dbReference type="ARBA" id="ARBA00004651"/>
    </source>
</evidence>
<dbReference type="InterPro" id="IPR044537">
    <property type="entry name" value="Rip2-like"/>
</dbReference>
<evidence type="ECO:0000256" key="3">
    <source>
        <dbReference type="ARBA" id="ARBA00007931"/>
    </source>
</evidence>
<feature type="transmembrane region" description="Helical" evidence="13">
    <location>
        <begin position="12"/>
        <end position="31"/>
    </location>
</feature>
<feature type="transmembrane region" description="Helical" evidence="13">
    <location>
        <begin position="51"/>
        <end position="72"/>
    </location>
</feature>
<proteinExistence type="inferred from homology"/>
<keyword evidence="10 13" id="KW-1133">Transmembrane helix</keyword>
<keyword evidence="8" id="KW-0378">Hydrolase</keyword>
<keyword evidence="6 13" id="KW-0812">Transmembrane</keyword>
<keyword evidence="7" id="KW-0479">Metal-binding</keyword>
<dbReference type="AlphaFoldDB" id="Q01UF7"/>
<name>Q01UF7_SOLUE</name>
<dbReference type="STRING" id="234267.Acid_5766"/>
<dbReference type="PANTHER" id="PTHR35864">
    <property type="entry name" value="ZINC METALLOPROTEASE MJ0611-RELATED"/>
    <property type="match status" value="1"/>
</dbReference>
<keyword evidence="9" id="KW-0862">Zinc</keyword>
<evidence type="ECO:0000256" key="1">
    <source>
        <dbReference type="ARBA" id="ARBA00001947"/>
    </source>
</evidence>
<dbReference type="KEGG" id="sus:Acid_5766"/>
<evidence type="ECO:0000256" key="4">
    <source>
        <dbReference type="ARBA" id="ARBA00022475"/>
    </source>
</evidence>
<comment type="cofactor">
    <cofactor evidence="1">
        <name>Zn(2+)</name>
        <dbReference type="ChEBI" id="CHEBI:29105"/>
    </cofactor>
</comment>
<dbReference type="GO" id="GO:0006508">
    <property type="term" value="P:proteolysis"/>
    <property type="evidence" value="ECO:0007669"/>
    <property type="project" value="UniProtKB-KW"/>
</dbReference>
<evidence type="ECO:0000256" key="11">
    <source>
        <dbReference type="ARBA" id="ARBA00023049"/>
    </source>
</evidence>